<evidence type="ECO:0000256" key="1">
    <source>
        <dbReference type="SAM" id="MobiDB-lite"/>
    </source>
</evidence>
<keyword evidence="3" id="KW-1185">Reference proteome</keyword>
<organism evidence="2 3">
    <name type="scientific">Psylliodes chrysocephalus</name>
    <dbReference type="NCBI Taxonomy" id="3402493"/>
    <lineage>
        <taxon>Eukaryota</taxon>
        <taxon>Metazoa</taxon>
        <taxon>Ecdysozoa</taxon>
        <taxon>Arthropoda</taxon>
        <taxon>Hexapoda</taxon>
        <taxon>Insecta</taxon>
        <taxon>Pterygota</taxon>
        <taxon>Neoptera</taxon>
        <taxon>Endopterygota</taxon>
        <taxon>Coleoptera</taxon>
        <taxon>Polyphaga</taxon>
        <taxon>Cucujiformia</taxon>
        <taxon>Chrysomeloidea</taxon>
        <taxon>Chrysomelidae</taxon>
        <taxon>Galerucinae</taxon>
        <taxon>Alticini</taxon>
        <taxon>Psylliodes</taxon>
    </lineage>
</organism>
<protein>
    <submittedName>
        <fullName evidence="2">Uncharacterized protein</fullName>
    </submittedName>
</protein>
<dbReference type="AlphaFoldDB" id="A0A9P0CMZ3"/>
<dbReference type="OrthoDB" id="10569517at2759"/>
<feature type="compositionally biased region" description="Basic residues" evidence="1">
    <location>
        <begin position="34"/>
        <end position="43"/>
    </location>
</feature>
<dbReference type="Proteomes" id="UP001153636">
    <property type="component" value="Chromosome 13"/>
</dbReference>
<proteinExistence type="predicted"/>
<gene>
    <name evidence="2" type="ORF">PSYICH_LOCUS3753</name>
</gene>
<accession>A0A9P0CMZ3</accession>
<name>A0A9P0CMZ3_9CUCU</name>
<dbReference type="EMBL" id="OV651825">
    <property type="protein sequence ID" value="CAH1102775.1"/>
    <property type="molecule type" value="Genomic_DNA"/>
</dbReference>
<feature type="region of interest" description="Disordered" evidence="1">
    <location>
        <begin position="25"/>
        <end position="47"/>
    </location>
</feature>
<sequence length="203" mass="23986">MAEQKRCQHVLKHFNHFLELKPLRTTGEPPIDGRRKHTNRPHKMSQQTRELLLRSVGSLKGRKYSLKDYNRVYLPENMNAKKLLALFLTKQPHIEMCYETFRQIFVSEFNIAFGYPRTETCCWCDEQKAKITELDRKIAAEKSDDKKVKLDEEGRKLETEKTLHLKRADWFYELKRRTKTEAIKSSTVEAIAIDFGKISLLQI</sequence>
<reference evidence="2" key="1">
    <citation type="submission" date="2022-01" db="EMBL/GenBank/DDBJ databases">
        <authorList>
            <person name="King R."/>
        </authorList>
    </citation>
    <scope>NUCLEOTIDE SEQUENCE</scope>
</reference>
<evidence type="ECO:0000313" key="2">
    <source>
        <dbReference type="EMBL" id="CAH1102775.1"/>
    </source>
</evidence>
<evidence type="ECO:0000313" key="3">
    <source>
        <dbReference type="Proteomes" id="UP001153636"/>
    </source>
</evidence>